<dbReference type="EMBL" id="JAHBAY010000002">
    <property type="protein sequence ID" value="MBT0768253.1"/>
    <property type="molecule type" value="Genomic_DNA"/>
</dbReference>
<feature type="domain" description="Enoyl reductase (ER)" evidence="3">
    <location>
        <begin position="3"/>
        <end position="298"/>
    </location>
</feature>
<keyword evidence="1" id="KW-0560">Oxidoreductase</keyword>
<dbReference type="InterPro" id="IPR020843">
    <property type="entry name" value="ER"/>
</dbReference>
<gene>
    <name evidence="4" type="ORF">KIH74_04925</name>
</gene>
<dbReference type="PANTHER" id="PTHR11695:SF294">
    <property type="entry name" value="RETICULON-4-INTERACTING PROTEIN 1, MITOCHONDRIAL"/>
    <property type="match status" value="1"/>
</dbReference>
<proteinExistence type="predicted"/>
<dbReference type="SUPFAM" id="SSF51735">
    <property type="entry name" value="NAD(P)-binding Rossmann-fold domains"/>
    <property type="match status" value="1"/>
</dbReference>
<dbReference type="Pfam" id="PF13602">
    <property type="entry name" value="ADH_zinc_N_2"/>
    <property type="match status" value="1"/>
</dbReference>
<comment type="caution">
    <text evidence="4">The sequence shown here is derived from an EMBL/GenBank/DDBJ whole genome shotgun (WGS) entry which is preliminary data.</text>
</comment>
<dbReference type="InterPro" id="IPR050700">
    <property type="entry name" value="YIM1/Zinc_Alcohol_DH_Fams"/>
</dbReference>
<sequence>MPRTFVPADLPRPVPGLSEILVRVHAAGLNATDWKHRAGVPRMTTPVPVLGWDVSGTVEAVGPGVTLFTPGDEVFGMLPYPHGAGAYAQYAKATARSFTHKPAGLDHVHAAALPLAALTAHQALVDTAHLRPGQRVLIHAAAGGVGHLAVQIAKAHGAHVIGTAGAAKHDLLRELGADELIDYRTTDFAEKLRDVDVVLDTQGGDVRTRSLSVLREGGTLISLVFGAERAAEAARAATRGLRLEGLVVEADQAGMRAIADLAASGKLRPHIDATYPLEQASRAHAHGETGHTTGKIVLTVP</sequence>
<dbReference type="InterPro" id="IPR002364">
    <property type="entry name" value="Quin_OxRdtase/zeta-crystal_CS"/>
</dbReference>
<dbReference type="PANTHER" id="PTHR11695">
    <property type="entry name" value="ALCOHOL DEHYDROGENASE RELATED"/>
    <property type="match status" value="1"/>
</dbReference>
<dbReference type="InterPro" id="IPR013154">
    <property type="entry name" value="ADH-like_N"/>
</dbReference>
<keyword evidence="5" id="KW-1185">Reference proteome</keyword>
<dbReference type="Proteomes" id="UP001197247">
    <property type="component" value="Unassembled WGS sequence"/>
</dbReference>
<dbReference type="InterPro" id="IPR011032">
    <property type="entry name" value="GroES-like_sf"/>
</dbReference>
<dbReference type="CDD" id="cd05289">
    <property type="entry name" value="MDR_like_2"/>
    <property type="match status" value="1"/>
</dbReference>
<dbReference type="PROSITE" id="PS01162">
    <property type="entry name" value="QOR_ZETA_CRYSTAL"/>
    <property type="match status" value="1"/>
</dbReference>
<name>A0ABS5TDT5_9ACTN</name>
<dbReference type="InterPro" id="IPR036291">
    <property type="entry name" value="NAD(P)-bd_dom_sf"/>
</dbReference>
<dbReference type="SMART" id="SM00829">
    <property type="entry name" value="PKS_ER"/>
    <property type="match status" value="1"/>
</dbReference>
<evidence type="ECO:0000256" key="2">
    <source>
        <dbReference type="SAM" id="MobiDB-lite"/>
    </source>
</evidence>
<evidence type="ECO:0000313" key="5">
    <source>
        <dbReference type="Proteomes" id="UP001197247"/>
    </source>
</evidence>
<evidence type="ECO:0000256" key="1">
    <source>
        <dbReference type="ARBA" id="ARBA00023002"/>
    </source>
</evidence>
<feature type="region of interest" description="Disordered" evidence="2">
    <location>
        <begin position="282"/>
        <end position="301"/>
    </location>
</feature>
<protein>
    <submittedName>
        <fullName evidence="4">NADP-dependent oxidoreductase</fullName>
    </submittedName>
</protein>
<accession>A0ABS5TDT5</accession>
<dbReference type="Gene3D" id="3.40.50.720">
    <property type="entry name" value="NAD(P)-binding Rossmann-like Domain"/>
    <property type="match status" value="1"/>
</dbReference>
<evidence type="ECO:0000313" key="4">
    <source>
        <dbReference type="EMBL" id="MBT0768253.1"/>
    </source>
</evidence>
<dbReference type="SUPFAM" id="SSF50129">
    <property type="entry name" value="GroES-like"/>
    <property type="match status" value="1"/>
</dbReference>
<reference evidence="4 5" key="1">
    <citation type="submission" date="2021-05" db="EMBL/GenBank/DDBJ databases">
        <title>Kineosporia and Streptomyces sp. nov. two new marine actinobacteria isolated from Coral.</title>
        <authorList>
            <person name="Buangrab K."/>
            <person name="Sutthacheep M."/>
            <person name="Yeemin T."/>
            <person name="Harunari E."/>
            <person name="Igarashi Y."/>
            <person name="Kanchanasin P."/>
            <person name="Tanasupawat S."/>
            <person name="Phongsopitanun W."/>
        </authorList>
    </citation>
    <scope>NUCLEOTIDE SEQUENCE [LARGE SCALE GENOMIC DNA]</scope>
    <source>
        <strain evidence="4 5">J2-2</strain>
    </source>
</reference>
<dbReference type="Pfam" id="PF08240">
    <property type="entry name" value="ADH_N"/>
    <property type="match status" value="1"/>
</dbReference>
<organism evidence="4 5">
    <name type="scientific">Kineosporia corallincola</name>
    <dbReference type="NCBI Taxonomy" id="2835133"/>
    <lineage>
        <taxon>Bacteria</taxon>
        <taxon>Bacillati</taxon>
        <taxon>Actinomycetota</taxon>
        <taxon>Actinomycetes</taxon>
        <taxon>Kineosporiales</taxon>
        <taxon>Kineosporiaceae</taxon>
        <taxon>Kineosporia</taxon>
    </lineage>
</organism>
<evidence type="ECO:0000259" key="3">
    <source>
        <dbReference type="SMART" id="SM00829"/>
    </source>
</evidence>
<dbReference type="Gene3D" id="3.90.180.10">
    <property type="entry name" value="Medium-chain alcohol dehydrogenases, catalytic domain"/>
    <property type="match status" value="1"/>
</dbReference>